<reference evidence="2 3" key="1">
    <citation type="journal article" date="2014" name="PLoS Genet.">
        <title>Phylogenetically driven sequencing of extremely halophilic archaea reveals strategies for static and dynamic osmo-response.</title>
        <authorList>
            <person name="Becker E.A."/>
            <person name="Seitzer P.M."/>
            <person name="Tritt A."/>
            <person name="Larsen D."/>
            <person name="Krusor M."/>
            <person name="Yao A.I."/>
            <person name="Wu D."/>
            <person name="Madern D."/>
            <person name="Eisen J.A."/>
            <person name="Darling A.E."/>
            <person name="Facciotti M.T."/>
        </authorList>
    </citation>
    <scope>NUCLEOTIDE SEQUENCE [LARGE SCALE GENOMIC DNA]</scope>
    <source>
        <strain evidence="2 3">JCM 13891</strain>
    </source>
</reference>
<name>M0C5Y0_9EURY</name>
<evidence type="ECO:0000256" key="1">
    <source>
        <dbReference type="SAM" id="MobiDB-lite"/>
    </source>
</evidence>
<dbReference type="Proteomes" id="UP000011657">
    <property type="component" value="Unassembled WGS sequence"/>
</dbReference>
<organism evidence="2 3">
    <name type="scientific">Haloterrigena salina JCM 13891</name>
    <dbReference type="NCBI Taxonomy" id="1227488"/>
    <lineage>
        <taxon>Archaea</taxon>
        <taxon>Methanobacteriati</taxon>
        <taxon>Methanobacteriota</taxon>
        <taxon>Stenosarchaea group</taxon>
        <taxon>Halobacteria</taxon>
        <taxon>Halobacteriales</taxon>
        <taxon>Natrialbaceae</taxon>
        <taxon>Haloterrigena</taxon>
    </lineage>
</organism>
<dbReference type="PATRIC" id="fig|1227488.3.peg.2193"/>
<sequence length="94" mass="10543">MEPSREALIPTRVYAARIEARSSSRYRPTETTWTRDRGDRFGRNPAHRLGDVESENEPLLTRRPLSIPSRDGAANATGRFAHSSLPTLMTCSSE</sequence>
<protein>
    <submittedName>
        <fullName evidence="2">Uncharacterized protein</fullName>
    </submittedName>
</protein>
<feature type="compositionally biased region" description="Basic and acidic residues" evidence="1">
    <location>
        <begin position="33"/>
        <end position="42"/>
    </location>
</feature>
<gene>
    <name evidence="2" type="ORF">C477_11067</name>
</gene>
<accession>M0C5Y0</accession>
<feature type="region of interest" description="Disordered" evidence="1">
    <location>
        <begin position="24"/>
        <end position="94"/>
    </location>
</feature>
<keyword evidence="3" id="KW-1185">Reference proteome</keyword>
<comment type="caution">
    <text evidence="2">The sequence shown here is derived from an EMBL/GenBank/DDBJ whole genome shotgun (WGS) entry which is preliminary data.</text>
</comment>
<feature type="compositionally biased region" description="Polar residues" evidence="1">
    <location>
        <begin position="84"/>
        <end position="94"/>
    </location>
</feature>
<dbReference type="EMBL" id="AOIS01000037">
    <property type="protein sequence ID" value="ELZ17747.1"/>
    <property type="molecule type" value="Genomic_DNA"/>
</dbReference>
<proteinExistence type="predicted"/>
<dbReference type="AlphaFoldDB" id="M0C5Y0"/>
<evidence type="ECO:0000313" key="2">
    <source>
        <dbReference type="EMBL" id="ELZ17747.1"/>
    </source>
</evidence>
<evidence type="ECO:0000313" key="3">
    <source>
        <dbReference type="Proteomes" id="UP000011657"/>
    </source>
</evidence>